<dbReference type="AlphaFoldDB" id="A0A8H5GGS3"/>
<comment type="caution">
    <text evidence="2">The sequence shown here is derived from an EMBL/GenBank/DDBJ whole genome shotgun (WGS) entry which is preliminary data.</text>
</comment>
<dbReference type="Proteomes" id="UP000559256">
    <property type="component" value="Unassembled WGS sequence"/>
</dbReference>
<sequence length="159" mass="17641">MMSHIARHHQQRSRRLMPSRNNRNARKNNANNANNDHTSIYQQTPSSRPSPNAYPSPLPDESPASSSTDDLHGTWRGRTNGLWEPQPEFRDSGGPLLAVGHPDPPHSLPTPPIHSTFEEDSTVAWNLEEGDSEEGGISRWPVAVSLKLALALAFLPWSQ</sequence>
<organism evidence="2 3">
    <name type="scientific">Tetrapyrgos nigripes</name>
    <dbReference type="NCBI Taxonomy" id="182062"/>
    <lineage>
        <taxon>Eukaryota</taxon>
        <taxon>Fungi</taxon>
        <taxon>Dikarya</taxon>
        <taxon>Basidiomycota</taxon>
        <taxon>Agaricomycotina</taxon>
        <taxon>Agaricomycetes</taxon>
        <taxon>Agaricomycetidae</taxon>
        <taxon>Agaricales</taxon>
        <taxon>Marasmiineae</taxon>
        <taxon>Marasmiaceae</taxon>
        <taxon>Tetrapyrgos</taxon>
    </lineage>
</organism>
<feature type="compositionally biased region" description="Basic residues" evidence="1">
    <location>
        <begin position="1"/>
        <end position="17"/>
    </location>
</feature>
<proteinExistence type="predicted"/>
<evidence type="ECO:0000313" key="3">
    <source>
        <dbReference type="Proteomes" id="UP000559256"/>
    </source>
</evidence>
<feature type="compositionally biased region" description="Polar residues" evidence="1">
    <location>
        <begin position="36"/>
        <end position="50"/>
    </location>
</feature>
<protein>
    <submittedName>
        <fullName evidence="2">Uncharacterized protein</fullName>
    </submittedName>
</protein>
<dbReference type="EMBL" id="JAACJM010000032">
    <property type="protein sequence ID" value="KAF5364711.1"/>
    <property type="molecule type" value="Genomic_DNA"/>
</dbReference>
<feature type="region of interest" description="Disordered" evidence="1">
    <location>
        <begin position="1"/>
        <end position="110"/>
    </location>
</feature>
<keyword evidence="3" id="KW-1185">Reference proteome</keyword>
<evidence type="ECO:0000313" key="2">
    <source>
        <dbReference type="EMBL" id="KAF5364711.1"/>
    </source>
</evidence>
<name>A0A8H5GGS3_9AGAR</name>
<gene>
    <name evidence="2" type="ORF">D9758_005560</name>
</gene>
<accession>A0A8H5GGS3</accession>
<evidence type="ECO:0000256" key="1">
    <source>
        <dbReference type="SAM" id="MobiDB-lite"/>
    </source>
</evidence>
<reference evidence="2 3" key="1">
    <citation type="journal article" date="2020" name="ISME J.">
        <title>Uncovering the hidden diversity of litter-decomposition mechanisms in mushroom-forming fungi.</title>
        <authorList>
            <person name="Floudas D."/>
            <person name="Bentzer J."/>
            <person name="Ahren D."/>
            <person name="Johansson T."/>
            <person name="Persson P."/>
            <person name="Tunlid A."/>
        </authorList>
    </citation>
    <scope>NUCLEOTIDE SEQUENCE [LARGE SCALE GENOMIC DNA]</scope>
    <source>
        <strain evidence="2 3">CBS 291.85</strain>
    </source>
</reference>